<organism evidence="1 2">
    <name type="scientific">Dreissena polymorpha</name>
    <name type="common">Zebra mussel</name>
    <name type="synonym">Mytilus polymorpha</name>
    <dbReference type="NCBI Taxonomy" id="45954"/>
    <lineage>
        <taxon>Eukaryota</taxon>
        <taxon>Metazoa</taxon>
        <taxon>Spiralia</taxon>
        <taxon>Lophotrochozoa</taxon>
        <taxon>Mollusca</taxon>
        <taxon>Bivalvia</taxon>
        <taxon>Autobranchia</taxon>
        <taxon>Heteroconchia</taxon>
        <taxon>Euheterodonta</taxon>
        <taxon>Imparidentia</taxon>
        <taxon>Neoheterodontei</taxon>
        <taxon>Myida</taxon>
        <taxon>Dreissenoidea</taxon>
        <taxon>Dreissenidae</taxon>
        <taxon>Dreissena</taxon>
    </lineage>
</organism>
<dbReference type="EMBL" id="JAIWYP010000001">
    <property type="protein sequence ID" value="KAH3888992.1"/>
    <property type="molecule type" value="Genomic_DNA"/>
</dbReference>
<proteinExistence type="predicted"/>
<keyword evidence="2" id="KW-1185">Reference proteome</keyword>
<comment type="caution">
    <text evidence="1">The sequence shown here is derived from an EMBL/GenBank/DDBJ whole genome shotgun (WGS) entry which is preliminary data.</text>
</comment>
<name>A0A9D4S3X6_DREPO</name>
<gene>
    <name evidence="1" type="ORF">DPMN_013038</name>
</gene>
<reference evidence="1" key="2">
    <citation type="submission" date="2020-11" db="EMBL/GenBank/DDBJ databases">
        <authorList>
            <person name="McCartney M.A."/>
            <person name="Auch B."/>
            <person name="Kono T."/>
            <person name="Mallez S."/>
            <person name="Becker A."/>
            <person name="Gohl D.M."/>
            <person name="Silverstein K.A.T."/>
            <person name="Koren S."/>
            <person name="Bechman K.B."/>
            <person name="Herman A."/>
            <person name="Abrahante J.E."/>
            <person name="Garbe J."/>
        </authorList>
    </citation>
    <scope>NUCLEOTIDE SEQUENCE</scope>
    <source>
        <strain evidence="1">Duluth1</strain>
        <tissue evidence="1">Whole animal</tissue>
    </source>
</reference>
<sequence>MTAVSDLTKPFGELIPANVKKKLSVPFSACPELSMASYFGDHMVLQRTHASSQIWGYADTGHCSHFAGNTHIDSYTSINT</sequence>
<reference evidence="1" key="1">
    <citation type="journal article" date="2019" name="bioRxiv">
        <title>The Genome of the Zebra Mussel, Dreissena polymorpha: A Resource for Invasive Species Research.</title>
        <authorList>
            <person name="McCartney M.A."/>
            <person name="Auch B."/>
            <person name="Kono T."/>
            <person name="Mallez S."/>
            <person name="Zhang Y."/>
            <person name="Obille A."/>
            <person name="Becker A."/>
            <person name="Abrahante J.E."/>
            <person name="Garbe J."/>
            <person name="Badalamenti J.P."/>
            <person name="Herman A."/>
            <person name="Mangelson H."/>
            <person name="Liachko I."/>
            <person name="Sullivan S."/>
            <person name="Sone E.D."/>
            <person name="Koren S."/>
            <person name="Silverstein K.A.T."/>
            <person name="Beckman K.B."/>
            <person name="Gohl D.M."/>
        </authorList>
    </citation>
    <scope>NUCLEOTIDE SEQUENCE</scope>
    <source>
        <strain evidence="1">Duluth1</strain>
        <tissue evidence="1">Whole animal</tissue>
    </source>
</reference>
<dbReference type="AlphaFoldDB" id="A0A9D4S3X6"/>
<evidence type="ECO:0000313" key="1">
    <source>
        <dbReference type="EMBL" id="KAH3888992.1"/>
    </source>
</evidence>
<evidence type="ECO:0000313" key="2">
    <source>
        <dbReference type="Proteomes" id="UP000828390"/>
    </source>
</evidence>
<dbReference type="Proteomes" id="UP000828390">
    <property type="component" value="Unassembled WGS sequence"/>
</dbReference>
<protein>
    <submittedName>
        <fullName evidence="1">Uncharacterized protein</fullName>
    </submittedName>
</protein>
<accession>A0A9D4S3X6</accession>